<proteinExistence type="predicted"/>
<name>A0A5B8FI03_9RHOB</name>
<evidence type="ECO:0000313" key="2">
    <source>
        <dbReference type="EMBL" id="QDL92538.1"/>
    </source>
</evidence>
<sequence>MDEQNSDDPLAFDLFGAPVSQIRERWGRPSFAKTKENQQLVALLVGNGWSQKRVAAHLGCDEKTLRKHFSRELAVGADLIESMALEVVMARMRQGHVPSARLMLERLEQGRAAPPPPKNDPREPALGKKAQAQRDAGDMPTSWGDVLPQVH</sequence>
<reference evidence="2 3" key="1">
    <citation type="submission" date="2019-06" db="EMBL/GenBank/DDBJ databases">
        <title>Genome sequence of Rhodobacteraceae bacterium D4M1.</title>
        <authorList>
            <person name="Cao J."/>
        </authorList>
    </citation>
    <scope>NUCLEOTIDE SEQUENCE [LARGE SCALE GENOMIC DNA]</scope>
    <source>
        <strain evidence="2 3">D4M1</strain>
    </source>
</reference>
<accession>A0A5B8FI03</accession>
<dbReference type="RefSeq" id="WP_138579646.1">
    <property type="nucleotide sequence ID" value="NZ_CP040818.1"/>
</dbReference>
<protein>
    <submittedName>
        <fullName evidence="2">Uncharacterized protein</fullName>
    </submittedName>
</protein>
<dbReference type="OrthoDB" id="6039124at2"/>
<dbReference type="EMBL" id="CP040818">
    <property type="protein sequence ID" value="QDL92538.1"/>
    <property type="molecule type" value="Genomic_DNA"/>
</dbReference>
<dbReference type="Proteomes" id="UP000305888">
    <property type="component" value="Chromosome"/>
</dbReference>
<keyword evidence="3" id="KW-1185">Reference proteome</keyword>
<organism evidence="2 3">
    <name type="scientific">Paroceanicella profunda</name>
    <dbReference type="NCBI Taxonomy" id="2579971"/>
    <lineage>
        <taxon>Bacteria</taxon>
        <taxon>Pseudomonadati</taxon>
        <taxon>Pseudomonadota</taxon>
        <taxon>Alphaproteobacteria</taxon>
        <taxon>Rhodobacterales</taxon>
        <taxon>Paracoccaceae</taxon>
        <taxon>Paroceanicella</taxon>
    </lineage>
</organism>
<gene>
    <name evidence="2" type="ORF">FDP22_12555</name>
</gene>
<evidence type="ECO:0000313" key="3">
    <source>
        <dbReference type="Proteomes" id="UP000305888"/>
    </source>
</evidence>
<feature type="region of interest" description="Disordered" evidence="1">
    <location>
        <begin position="107"/>
        <end position="151"/>
    </location>
</feature>
<dbReference type="KEGG" id="ppru:FDP22_12555"/>
<dbReference type="AlphaFoldDB" id="A0A5B8FI03"/>
<evidence type="ECO:0000256" key="1">
    <source>
        <dbReference type="SAM" id="MobiDB-lite"/>
    </source>
</evidence>